<keyword evidence="2" id="KW-1185">Reference proteome</keyword>
<dbReference type="EMBL" id="CAXJRC010000045">
    <property type="protein sequence ID" value="CAL2108553.1"/>
    <property type="molecule type" value="Genomic_DNA"/>
</dbReference>
<dbReference type="RefSeq" id="WP_348707229.1">
    <property type="nucleotide sequence ID" value="NZ_CAXIYA010000040.1"/>
</dbReference>
<evidence type="ECO:0000313" key="2">
    <source>
        <dbReference type="Proteomes" id="UP001497602"/>
    </source>
</evidence>
<organism evidence="1 2">
    <name type="scientific">Tenacibaculum vairaonense</name>
    <dbReference type="NCBI Taxonomy" id="3137860"/>
    <lineage>
        <taxon>Bacteria</taxon>
        <taxon>Pseudomonadati</taxon>
        <taxon>Bacteroidota</taxon>
        <taxon>Flavobacteriia</taxon>
        <taxon>Flavobacteriales</taxon>
        <taxon>Flavobacteriaceae</taxon>
        <taxon>Tenacibaculum</taxon>
    </lineage>
</organism>
<protein>
    <submittedName>
        <fullName evidence="1">Ornithine cyclodeaminase</fullName>
    </submittedName>
</protein>
<dbReference type="Proteomes" id="UP001497602">
    <property type="component" value="Unassembled WGS sequence"/>
</dbReference>
<dbReference type="Gene3D" id="3.30.1780.10">
    <property type="entry name" value="ornithine cyclodeaminase, domain 1"/>
    <property type="match status" value="1"/>
</dbReference>
<dbReference type="PIRSF" id="PIRSF001439">
    <property type="entry name" value="CryM"/>
    <property type="match status" value="1"/>
</dbReference>
<dbReference type="Gene3D" id="3.40.50.720">
    <property type="entry name" value="NAD(P)-binding Rossmann-like Domain"/>
    <property type="match status" value="1"/>
</dbReference>
<reference evidence="1 2" key="1">
    <citation type="submission" date="2024-05" db="EMBL/GenBank/DDBJ databases">
        <authorList>
            <person name="Duchaud E."/>
        </authorList>
    </citation>
    <scope>NUCLEOTIDE SEQUENCE [LARGE SCALE GENOMIC DNA]</scope>
    <source>
        <strain evidence="1">Ena-SAMPLE-TAB-13-05-2024-13:56:06:370-140305</strain>
    </source>
</reference>
<dbReference type="PANTHER" id="PTHR13812:SF19">
    <property type="entry name" value="KETIMINE REDUCTASE MU-CRYSTALLIN"/>
    <property type="match status" value="1"/>
</dbReference>
<dbReference type="SUPFAM" id="SSF51735">
    <property type="entry name" value="NAD(P)-binding Rossmann-fold domains"/>
    <property type="match status" value="1"/>
</dbReference>
<dbReference type="InterPro" id="IPR036291">
    <property type="entry name" value="NAD(P)-bd_dom_sf"/>
</dbReference>
<name>A0ABP1FDX5_9FLAO</name>
<proteinExistence type="predicted"/>
<comment type="caution">
    <text evidence="1">The sequence shown here is derived from an EMBL/GenBank/DDBJ whole genome shotgun (WGS) entry which is preliminary data.</text>
</comment>
<gene>
    <name evidence="1" type="ORF">T190115A13A_80128</name>
</gene>
<sequence length="316" mass="34773">MAVIIERKDIQNILPKLKSVSLMEEAFIKYSSGKAIIPPVAELLFENPPGDVHIKYGYIKEDDFYCIKIASGFYENSKLGISSSQGMNLLFNQKTGELKAILLDGGDLTNIRTAAAGALVAKYFAPKNINAIGIIGTGIQAKLQLQYLQEHTPCKTVWVWGRSITAVKKYKEELNTDFDIHIAETTSELAKNCNLIITTTPSETPLLLTKDIQPGTHITAIGSDTENKRELEGEILKNADLIISDSIFQSKTRGEIFRAIKDGVILPENIIELGNAIQTPSLQRTNNQQITVADLTGLAVQDIMISTATYKNYING</sequence>
<accession>A0ABP1FDX5</accession>
<dbReference type="Pfam" id="PF02423">
    <property type="entry name" value="OCD_Mu_crystall"/>
    <property type="match status" value="1"/>
</dbReference>
<dbReference type="PANTHER" id="PTHR13812">
    <property type="entry name" value="KETIMINE REDUCTASE MU-CRYSTALLIN"/>
    <property type="match status" value="1"/>
</dbReference>
<evidence type="ECO:0000313" key="1">
    <source>
        <dbReference type="EMBL" id="CAL2108553.1"/>
    </source>
</evidence>
<dbReference type="InterPro" id="IPR023401">
    <property type="entry name" value="ODC_N"/>
</dbReference>
<dbReference type="InterPro" id="IPR003462">
    <property type="entry name" value="ODC_Mu_crystall"/>
</dbReference>